<evidence type="ECO:0000313" key="9">
    <source>
        <dbReference type="EMBL" id="CAH6161266.1"/>
    </source>
</evidence>
<evidence type="ECO:0000256" key="4">
    <source>
        <dbReference type="ARBA" id="ARBA00023136"/>
    </source>
</evidence>
<feature type="domain" description="Protein glycosylation ligase" evidence="8">
    <location>
        <begin position="201"/>
        <end position="224"/>
    </location>
</feature>
<feature type="transmembrane region" description="Helical" evidence="5">
    <location>
        <begin position="160"/>
        <end position="182"/>
    </location>
</feature>
<dbReference type="PANTHER" id="PTHR37422">
    <property type="entry name" value="TEICHURONIC ACID BIOSYNTHESIS PROTEIN TUAE"/>
    <property type="match status" value="1"/>
</dbReference>
<evidence type="ECO:0000259" key="8">
    <source>
        <dbReference type="Pfam" id="PF15864"/>
    </source>
</evidence>
<dbReference type="GO" id="GO:0016020">
    <property type="term" value="C:membrane"/>
    <property type="evidence" value="ECO:0007669"/>
    <property type="project" value="UniProtKB-SubCell"/>
</dbReference>
<keyword evidence="2 5" id="KW-0812">Transmembrane</keyword>
<feature type="transmembrane region" description="Helical" evidence="5">
    <location>
        <begin position="37"/>
        <end position="56"/>
    </location>
</feature>
<feature type="transmembrane region" description="Helical" evidence="5">
    <location>
        <begin position="258"/>
        <end position="277"/>
    </location>
</feature>
<feature type="transmembrane region" description="Helical" evidence="5">
    <location>
        <begin position="210"/>
        <end position="227"/>
    </location>
</feature>
<accession>A0AAN2K408</accession>
<gene>
    <name evidence="9" type="ORF">DAPPPG734_01395</name>
</gene>
<dbReference type="AlphaFoldDB" id="A0AAN2K408"/>
<dbReference type="InterPro" id="IPR031726">
    <property type="entry name" value="PglL_A"/>
</dbReference>
<organism evidence="9 10">
    <name type="scientific">Enterobacter agglomerans</name>
    <name type="common">Erwinia herbicola</name>
    <name type="synonym">Pantoea agglomerans</name>
    <dbReference type="NCBI Taxonomy" id="549"/>
    <lineage>
        <taxon>Bacteria</taxon>
        <taxon>Pseudomonadati</taxon>
        <taxon>Pseudomonadota</taxon>
        <taxon>Gammaproteobacteria</taxon>
        <taxon>Enterobacterales</taxon>
        <taxon>Erwiniaceae</taxon>
        <taxon>Pantoea</taxon>
        <taxon>Pantoea agglomerans group</taxon>
    </lineage>
</organism>
<feature type="transmembrane region" description="Helical" evidence="5">
    <location>
        <begin position="108"/>
        <end position="125"/>
    </location>
</feature>
<dbReference type="Pfam" id="PF04932">
    <property type="entry name" value="Wzy_C"/>
    <property type="match status" value="1"/>
</dbReference>
<evidence type="ECO:0000259" key="7">
    <source>
        <dbReference type="Pfam" id="PF11846"/>
    </source>
</evidence>
<keyword evidence="3 5" id="KW-1133">Transmembrane helix</keyword>
<feature type="transmembrane region" description="Helical" evidence="5">
    <location>
        <begin position="131"/>
        <end position="148"/>
    </location>
</feature>
<evidence type="ECO:0000259" key="6">
    <source>
        <dbReference type="Pfam" id="PF04932"/>
    </source>
</evidence>
<dbReference type="PANTHER" id="PTHR37422:SF21">
    <property type="entry name" value="EXOQ-LIKE PROTEIN"/>
    <property type="match status" value="1"/>
</dbReference>
<dbReference type="InterPro" id="IPR007016">
    <property type="entry name" value="O-antigen_ligase-rel_domated"/>
</dbReference>
<feature type="transmembrane region" description="Helical" evidence="5">
    <location>
        <begin position="500"/>
        <end position="517"/>
    </location>
</feature>
<dbReference type="GO" id="GO:0016874">
    <property type="term" value="F:ligase activity"/>
    <property type="evidence" value="ECO:0007669"/>
    <property type="project" value="UniProtKB-KW"/>
</dbReference>
<dbReference type="Proteomes" id="UP001158961">
    <property type="component" value="Chromosome"/>
</dbReference>
<evidence type="ECO:0000256" key="3">
    <source>
        <dbReference type="ARBA" id="ARBA00022989"/>
    </source>
</evidence>
<feature type="transmembrane region" description="Helical" evidence="5">
    <location>
        <begin position="350"/>
        <end position="369"/>
    </location>
</feature>
<feature type="transmembrane region" description="Helical" evidence="5">
    <location>
        <begin position="234"/>
        <end position="252"/>
    </location>
</feature>
<dbReference type="Pfam" id="PF11846">
    <property type="entry name" value="Wzy_C_2"/>
    <property type="match status" value="1"/>
</dbReference>
<keyword evidence="4 5" id="KW-0472">Membrane</keyword>
<keyword evidence="9" id="KW-0436">Ligase</keyword>
<proteinExistence type="predicted"/>
<dbReference type="InterPro" id="IPR051533">
    <property type="entry name" value="WaaL-like"/>
</dbReference>
<protein>
    <submittedName>
        <fullName evidence="9">O-antigen ligase C-terminal domain-containing protein</fullName>
    </submittedName>
</protein>
<feature type="transmembrane region" description="Helical" evidence="5">
    <location>
        <begin position="324"/>
        <end position="343"/>
    </location>
</feature>
<feature type="transmembrane region" description="Helical" evidence="5">
    <location>
        <begin position="298"/>
        <end position="318"/>
    </location>
</feature>
<evidence type="ECO:0000256" key="1">
    <source>
        <dbReference type="ARBA" id="ARBA00004141"/>
    </source>
</evidence>
<feature type="domain" description="Virulence factor membrane-bound polymerase C-terminal" evidence="7">
    <location>
        <begin position="506"/>
        <end position="688"/>
    </location>
</feature>
<feature type="transmembrane region" description="Helical" evidence="5">
    <location>
        <begin position="455"/>
        <end position="479"/>
    </location>
</feature>
<feature type="domain" description="O-antigen ligase-related" evidence="6">
    <location>
        <begin position="328"/>
        <end position="469"/>
    </location>
</feature>
<evidence type="ECO:0000256" key="5">
    <source>
        <dbReference type="SAM" id="Phobius"/>
    </source>
</evidence>
<sequence length="698" mass="77563">MGALMLVIIQQLKLLLPTMNKSCSTSKGVDWLTQPTYWGRFLIFTVIFVVTIYFLLLNHIYIKNMGGAGLLLPLNIITWSLMLLISALLMLSTALLNKRILFTTEIRLGLLAALLMTLPVCWTPAVNYSNALPRLAAIWGALIFSMSLRQMHLSNTAKHAILMLILISALLESLLSLFQWGWPTLAQQLMEYNIGRAAGRPYGIFQQPNLLASYVATGYAVAVYFFYRQATLQRSLVVVLLLLQGVMLWVLLLSGSRVGLYGALLALFLLSAMISEFRQRNDQSPLTFRKHLSLAVRWLIIMLLILTGLLVNVIGGLMQRPESVMNVSLLLIASGMLWCLLIAGKDRASLIRQACCFTVMIVCAAGFFLPPTLSSAATPVITETLPHSDVTGPDLVHAGSSSERLNMLKGSLSLILQHPWAGVGLGGFEAAFATVRENYGTGIGSYTVRHPHNELLYVLVEGGPLALSGLCLAAIACFLPALNALRTRNKKYTTALTDERCRALAVAVLLLPISLHVLLEYPFYQSASHLLVFLLLVRISQPEMLHQHRTIFVQHRRVNATTILLIFLSVGLLLAACDLLAGLKIQQQLTLAERYDLQSLPPDLPFSVSLTQYERYDFDRHTQELLKYNREHNSQLLEDYAHWAQVYLAVHNDAGVYASAIRIALYQGNTTLANKLAAQARLSFYADSRFKPKQISLE</sequence>
<dbReference type="InterPro" id="IPR021797">
    <property type="entry name" value="Wzy_C_2"/>
</dbReference>
<reference evidence="9" key="1">
    <citation type="submission" date="2022-05" db="EMBL/GenBank/DDBJ databases">
        <authorList>
            <person name="Pothier F. J."/>
        </authorList>
    </citation>
    <scope>NUCLEOTIDE SEQUENCE</scope>
    <source>
        <strain evidence="9">DAPP-PG734</strain>
    </source>
</reference>
<dbReference type="Pfam" id="PF15864">
    <property type="entry name" value="PglL_A"/>
    <property type="match status" value="1"/>
</dbReference>
<feature type="transmembrane region" description="Helical" evidence="5">
    <location>
        <begin position="560"/>
        <end position="583"/>
    </location>
</feature>
<dbReference type="EMBL" id="OW970315">
    <property type="protein sequence ID" value="CAH6161266.1"/>
    <property type="molecule type" value="Genomic_DNA"/>
</dbReference>
<name>A0AAN2K408_ENTAG</name>
<evidence type="ECO:0000313" key="10">
    <source>
        <dbReference type="Proteomes" id="UP001158961"/>
    </source>
</evidence>
<feature type="transmembrane region" description="Helical" evidence="5">
    <location>
        <begin position="76"/>
        <end position="96"/>
    </location>
</feature>
<comment type="subcellular location">
    <subcellularLocation>
        <location evidence="1">Membrane</location>
        <topology evidence="1">Multi-pass membrane protein</topology>
    </subcellularLocation>
</comment>
<evidence type="ECO:0000256" key="2">
    <source>
        <dbReference type="ARBA" id="ARBA00022692"/>
    </source>
</evidence>